<gene>
    <name evidence="6" type="ORF">CGOC_LOCUS8507</name>
</gene>
<name>A0A3P7M5U1_CYLGO</name>
<organism evidence="6 7">
    <name type="scientific">Cylicostephanus goldi</name>
    <name type="common">Nematode worm</name>
    <dbReference type="NCBI Taxonomy" id="71465"/>
    <lineage>
        <taxon>Eukaryota</taxon>
        <taxon>Metazoa</taxon>
        <taxon>Ecdysozoa</taxon>
        <taxon>Nematoda</taxon>
        <taxon>Chromadorea</taxon>
        <taxon>Rhabditida</taxon>
        <taxon>Rhabditina</taxon>
        <taxon>Rhabditomorpha</taxon>
        <taxon>Strongyloidea</taxon>
        <taxon>Strongylidae</taxon>
        <taxon>Cylicostephanus</taxon>
    </lineage>
</organism>
<dbReference type="GO" id="GO:0042073">
    <property type="term" value="P:intraciliary transport"/>
    <property type="evidence" value="ECO:0007669"/>
    <property type="project" value="TreeGrafter"/>
</dbReference>
<evidence type="ECO:0000256" key="2">
    <source>
        <dbReference type="ARBA" id="ARBA00022574"/>
    </source>
</evidence>
<dbReference type="AlphaFoldDB" id="A0A3P7M5U1"/>
<dbReference type="GO" id="GO:0030992">
    <property type="term" value="C:intraciliary transport particle B"/>
    <property type="evidence" value="ECO:0007669"/>
    <property type="project" value="TreeGrafter"/>
</dbReference>
<keyword evidence="2" id="KW-0853">WD repeat</keyword>
<dbReference type="GO" id="GO:0036064">
    <property type="term" value="C:ciliary basal body"/>
    <property type="evidence" value="ECO:0007669"/>
    <property type="project" value="TreeGrafter"/>
</dbReference>
<sequence length="89" mass="10168">MSKQAYSIIPENLLNDETEVVINHTTVIDWLELSESATKLLFRDKRSRLTLLDGTRQATLLNFCTYVQWVPASDVVVAQSGNTLHVWYV</sequence>
<dbReference type="PANTHER" id="PTHR15722">
    <property type="entry name" value="IFT140/172-RELATED"/>
    <property type="match status" value="1"/>
</dbReference>
<evidence type="ECO:0000256" key="5">
    <source>
        <dbReference type="ARBA" id="ARBA00023273"/>
    </source>
</evidence>
<proteinExistence type="predicted"/>
<dbReference type="EMBL" id="UYRV01104317">
    <property type="protein sequence ID" value="VDN19237.1"/>
    <property type="molecule type" value="Genomic_DNA"/>
</dbReference>
<protein>
    <submittedName>
        <fullName evidence="6">Uncharacterized protein</fullName>
    </submittedName>
</protein>
<keyword evidence="5" id="KW-0966">Cell projection</keyword>
<dbReference type="Proteomes" id="UP000271889">
    <property type="component" value="Unassembled WGS sequence"/>
</dbReference>
<comment type="subcellular location">
    <subcellularLocation>
        <location evidence="1">Cell projection</location>
        <location evidence="1">Cilium</location>
    </subcellularLocation>
</comment>
<evidence type="ECO:0000256" key="4">
    <source>
        <dbReference type="ARBA" id="ARBA00023069"/>
    </source>
</evidence>
<evidence type="ECO:0000313" key="6">
    <source>
        <dbReference type="EMBL" id="VDN19237.1"/>
    </source>
</evidence>
<keyword evidence="4" id="KW-0969">Cilium</keyword>
<keyword evidence="7" id="KW-1185">Reference proteome</keyword>
<evidence type="ECO:0000256" key="1">
    <source>
        <dbReference type="ARBA" id="ARBA00004138"/>
    </source>
</evidence>
<dbReference type="GO" id="GO:0005930">
    <property type="term" value="C:axoneme"/>
    <property type="evidence" value="ECO:0007669"/>
    <property type="project" value="TreeGrafter"/>
</dbReference>
<dbReference type="OrthoDB" id="2186662at2759"/>
<evidence type="ECO:0000256" key="3">
    <source>
        <dbReference type="ARBA" id="ARBA00022737"/>
    </source>
</evidence>
<reference evidence="6 7" key="1">
    <citation type="submission" date="2018-11" db="EMBL/GenBank/DDBJ databases">
        <authorList>
            <consortium name="Pathogen Informatics"/>
        </authorList>
    </citation>
    <scope>NUCLEOTIDE SEQUENCE [LARGE SCALE GENOMIC DNA]</scope>
</reference>
<keyword evidence="3" id="KW-0677">Repeat</keyword>
<accession>A0A3P7M5U1</accession>
<dbReference type="PANTHER" id="PTHR15722:SF2">
    <property type="entry name" value="INTRAFLAGELLAR TRANSPORT PROTEIN 172 HOMOLOG"/>
    <property type="match status" value="1"/>
</dbReference>
<evidence type="ECO:0000313" key="7">
    <source>
        <dbReference type="Proteomes" id="UP000271889"/>
    </source>
</evidence>